<name>W6R786_PENRF</name>
<proteinExistence type="predicted"/>
<sequence length="59" mass="6808">MRVPSASQIPDFWKRGKKPCLNWDAAVSDSTVKREHTKRHTRMSLQDSVLNPCLNQVKD</sequence>
<dbReference type="EMBL" id="HG792021">
    <property type="protein sequence ID" value="CDM37707.1"/>
    <property type="molecule type" value="Genomic_DNA"/>
</dbReference>
<accession>W6R786</accession>
<protein>
    <submittedName>
        <fullName evidence="1">Uncharacterized protein</fullName>
    </submittedName>
</protein>
<dbReference type="OrthoDB" id="10417564at2759"/>
<dbReference type="Proteomes" id="UP000030686">
    <property type="component" value="Unassembled WGS sequence"/>
</dbReference>
<dbReference type="AlphaFoldDB" id="W6R786"/>
<evidence type="ECO:0000313" key="2">
    <source>
        <dbReference type="Proteomes" id="UP000030686"/>
    </source>
</evidence>
<reference evidence="1" key="1">
    <citation type="journal article" date="2014" name="Nat. Commun.">
        <title>Multiple recent horizontal transfers of a large genomic region in cheese making fungi.</title>
        <authorList>
            <person name="Cheeseman K."/>
            <person name="Ropars J."/>
            <person name="Renault P."/>
            <person name="Dupont J."/>
            <person name="Gouzy J."/>
            <person name="Branca A."/>
            <person name="Abraham A.L."/>
            <person name="Ceppi M."/>
            <person name="Conseiller E."/>
            <person name="Debuchy R."/>
            <person name="Malagnac F."/>
            <person name="Goarin A."/>
            <person name="Silar P."/>
            <person name="Lacoste S."/>
            <person name="Sallet E."/>
            <person name="Bensimon A."/>
            <person name="Giraud T."/>
            <person name="Brygoo Y."/>
        </authorList>
    </citation>
    <scope>NUCLEOTIDE SEQUENCE [LARGE SCALE GENOMIC DNA]</scope>
    <source>
        <strain evidence="1">FM164</strain>
    </source>
</reference>
<gene>
    <name evidence="1" type="ORF">PROQFM164_S07g000055</name>
</gene>
<keyword evidence="2" id="KW-1185">Reference proteome</keyword>
<organism evidence="1 2">
    <name type="scientific">Penicillium roqueforti (strain FM164)</name>
    <dbReference type="NCBI Taxonomy" id="1365484"/>
    <lineage>
        <taxon>Eukaryota</taxon>
        <taxon>Fungi</taxon>
        <taxon>Dikarya</taxon>
        <taxon>Ascomycota</taxon>
        <taxon>Pezizomycotina</taxon>
        <taxon>Eurotiomycetes</taxon>
        <taxon>Eurotiomycetidae</taxon>
        <taxon>Eurotiales</taxon>
        <taxon>Aspergillaceae</taxon>
        <taxon>Penicillium</taxon>
    </lineage>
</organism>
<evidence type="ECO:0000313" key="1">
    <source>
        <dbReference type="EMBL" id="CDM37707.1"/>
    </source>
</evidence>